<keyword evidence="4 6" id="KW-0862">Zinc</keyword>
<dbReference type="GO" id="GO:0046872">
    <property type="term" value="F:metal ion binding"/>
    <property type="evidence" value="ECO:0007669"/>
    <property type="project" value="UniProtKB-KW"/>
</dbReference>
<comment type="similarity">
    <text evidence="6">Belongs to the peptidase M48 family.</text>
</comment>
<keyword evidence="7" id="KW-0472">Membrane</keyword>
<reference evidence="10 11" key="1">
    <citation type="journal article" date="2013" name="Genome Announc.">
        <title>Genome Sequence of the Polycyclic Aromatic Hydrocarbon-Degrading Bacterium Strain Marinobacter nanhaiticus D15-8WT.</title>
        <authorList>
            <person name="Cui Z."/>
            <person name="Gao W."/>
            <person name="Li Q."/>
            <person name="Xu G."/>
            <person name="Zheng L."/>
        </authorList>
    </citation>
    <scope>NUCLEOTIDE SEQUENCE [LARGE SCALE GENOMIC DNA]</scope>
    <source>
        <strain evidence="10 11">D15-8W</strain>
    </source>
</reference>
<dbReference type="Proteomes" id="UP000013165">
    <property type="component" value="Unassembled WGS sequence"/>
</dbReference>
<dbReference type="InterPro" id="IPR051156">
    <property type="entry name" value="Mito/Outer_Membr_Metalloprot"/>
</dbReference>
<evidence type="ECO:0000256" key="3">
    <source>
        <dbReference type="ARBA" id="ARBA00022801"/>
    </source>
</evidence>
<keyword evidence="7" id="KW-0812">Transmembrane</keyword>
<evidence type="ECO:0000313" key="10">
    <source>
        <dbReference type="EMBL" id="ENO16463.2"/>
    </source>
</evidence>
<dbReference type="Pfam" id="PF23368">
    <property type="entry name" value="DUF7092"/>
    <property type="match status" value="1"/>
</dbReference>
<evidence type="ECO:0000259" key="8">
    <source>
        <dbReference type="Pfam" id="PF01435"/>
    </source>
</evidence>
<dbReference type="PANTHER" id="PTHR22726">
    <property type="entry name" value="METALLOENDOPEPTIDASE OMA1"/>
    <property type="match status" value="1"/>
</dbReference>
<name>N6X5S9_9GAMM</name>
<feature type="transmembrane region" description="Helical" evidence="7">
    <location>
        <begin position="95"/>
        <end position="117"/>
    </location>
</feature>
<evidence type="ECO:0000256" key="1">
    <source>
        <dbReference type="ARBA" id="ARBA00022670"/>
    </source>
</evidence>
<evidence type="ECO:0000256" key="6">
    <source>
        <dbReference type="RuleBase" id="RU003983"/>
    </source>
</evidence>
<dbReference type="eggNOG" id="COG0501">
    <property type="taxonomic scope" value="Bacteria"/>
</dbReference>
<evidence type="ECO:0000256" key="7">
    <source>
        <dbReference type="SAM" id="Phobius"/>
    </source>
</evidence>
<comment type="cofactor">
    <cofactor evidence="6">
        <name>Zn(2+)</name>
        <dbReference type="ChEBI" id="CHEBI:29105"/>
    </cofactor>
    <text evidence="6">Binds 1 zinc ion per subunit.</text>
</comment>
<protein>
    <submittedName>
        <fullName evidence="10">Zn-dependent protease</fullName>
    </submittedName>
</protein>
<dbReference type="PATRIC" id="fig|626887.3.peg.395"/>
<dbReference type="CDD" id="cd07332">
    <property type="entry name" value="M48C_Oma1_like"/>
    <property type="match status" value="1"/>
</dbReference>
<dbReference type="PANTHER" id="PTHR22726:SF1">
    <property type="entry name" value="METALLOENDOPEPTIDASE OMA1, MITOCHONDRIAL"/>
    <property type="match status" value="1"/>
</dbReference>
<dbReference type="OrthoDB" id="9810445at2"/>
<proteinExistence type="inferred from homology"/>
<evidence type="ECO:0000256" key="2">
    <source>
        <dbReference type="ARBA" id="ARBA00022723"/>
    </source>
</evidence>
<sequence length="356" mass="39072">MRLEGDFYTGADSRRQTAQLAVAGDALCLVSGGGEQAMSWNSIKVSPRVGNTPRYVYLPDDGVFETSDNDGVDRLVLHFKPGRLNGFIHRLENHLGLILVAAVITVAVTLFTFFYGVPWTSRVVADLMPQSVKATVSASTLRSMDMQLFSPSELPEHVQERVHDHFAPLLLLHPELPLNVEFRSSESIGANAMALPDGTIIFTDALVVMAENDEELAAVLAHEIGHVVHNHGMTGVVQSSLVFWVIVMMTGDLSAFADTTVSVPAVLMSLAYSRDMEREADTYALGLMQAQNIEPMYFISIMQRLEDSHGQGLDEAGHQEGSVSAEKDNGWLSHLEGLVSSHPLTEERIRRFEAAR</sequence>
<keyword evidence="2" id="KW-0479">Metal-binding</keyword>
<evidence type="ECO:0000256" key="4">
    <source>
        <dbReference type="ARBA" id="ARBA00022833"/>
    </source>
</evidence>
<dbReference type="HOGENOM" id="CLU_029002_0_1_6"/>
<dbReference type="GO" id="GO:0051603">
    <property type="term" value="P:proteolysis involved in protein catabolic process"/>
    <property type="evidence" value="ECO:0007669"/>
    <property type="project" value="TreeGrafter"/>
</dbReference>
<dbReference type="InterPro" id="IPR055518">
    <property type="entry name" value="DUF7092"/>
</dbReference>
<keyword evidence="11" id="KW-1185">Reference proteome</keyword>
<dbReference type="GO" id="GO:0004222">
    <property type="term" value="F:metalloendopeptidase activity"/>
    <property type="evidence" value="ECO:0007669"/>
    <property type="project" value="InterPro"/>
</dbReference>
<organism evidence="10 11">
    <name type="scientific">Marinobacter nanhaiticus D15-8W</name>
    <dbReference type="NCBI Taxonomy" id="626887"/>
    <lineage>
        <taxon>Bacteria</taxon>
        <taxon>Pseudomonadati</taxon>
        <taxon>Pseudomonadota</taxon>
        <taxon>Gammaproteobacteria</taxon>
        <taxon>Pseudomonadales</taxon>
        <taxon>Marinobacteraceae</taxon>
        <taxon>Marinobacter</taxon>
    </lineage>
</organism>
<keyword evidence="3 6" id="KW-0378">Hydrolase</keyword>
<gene>
    <name evidence="10" type="ORF">J057_02095</name>
</gene>
<dbReference type="STRING" id="626887.J057_02095"/>
<accession>N6X5S9</accession>
<evidence type="ECO:0000259" key="9">
    <source>
        <dbReference type="Pfam" id="PF23368"/>
    </source>
</evidence>
<dbReference type="AlphaFoldDB" id="N6X5S9"/>
<dbReference type="InterPro" id="IPR001915">
    <property type="entry name" value="Peptidase_M48"/>
</dbReference>
<dbReference type="Pfam" id="PF01435">
    <property type="entry name" value="Peptidase_M48"/>
    <property type="match status" value="1"/>
</dbReference>
<feature type="domain" description="Peptidase M48" evidence="8">
    <location>
        <begin position="180"/>
        <end position="353"/>
    </location>
</feature>
<comment type="caution">
    <text evidence="10">The sequence shown here is derived from an EMBL/GenBank/DDBJ whole genome shotgun (WGS) entry which is preliminary data.</text>
</comment>
<dbReference type="GO" id="GO:0016020">
    <property type="term" value="C:membrane"/>
    <property type="evidence" value="ECO:0007669"/>
    <property type="project" value="TreeGrafter"/>
</dbReference>
<dbReference type="Gene3D" id="3.30.2010.10">
    <property type="entry name" value="Metalloproteases ('zincins'), catalytic domain"/>
    <property type="match status" value="1"/>
</dbReference>
<keyword evidence="1 6" id="KW-0645">Protease</keyword>
<evidence type="ECO:0000256" key="5">
    <source>
        <dbReference type="ARBA" id="ARBA00023049"/>
    </source>
</evidence>
<dbReference type="EMBL" id="APLQ01000010">
    <property type="protein sequence ID" value="ENO16463.2"/>
    <property type="molecule type" value="Genomic_DNA"/>
</dbReference>
<keyword evidence="7" id="KW-1133">Transmembrane helix</keyword>
<feature type="domain" description="DUF7092" evidence="9">
    <location>
        <begin position="3"/>
        <end position="76"/>
    </location>
</feature>
<evidence type="ECO:0000313" key="11">
    <source>
        <dbReference type="Proteomes" id="UP000013165"/>
    </source>
</evidence>
<keyword evidence="5 6" id="KW-0482">Metalloprotease</keyword>